<keyword evidence="2" id="KW-0378">Hydrolase</keyword>
<feature type="domain" description="Xyloglucan endo-transglycosylase C-terminal" evidence="1">
    <location>
        <begin position="46"/>
        <end position="87"/>
    </location>
</feature>
<dbReference type="InterPro" id="IPR044791">
    <property type="entry name" value="Beta-glucanase/XTH"/>
</dbReference>
<dbReference type="PANTHER" id="PTHR31062">
    <property type="entry name" value="XYLOGLUCAN ENDOTRANSGLUCOSYLASE/HYDROLASE PROTEIN 8-RELATED"/>
    <property type="match status" value="1"/>
</dbReference>
<name>A0A438CQ41_VITVI</name>
<sequence>MTGQQEGGLVKTHWSQAPFTASFRSLNADACILYSGTSSCSWDSPPWLSQVLDFKDQQKMKWVEDNYMIYNYCADTGRFPQGLPTECTVLFVSLPVFWHSGD</sequence>
<dbReference type="OrthoDB" id="1934434at2759"/>
<organism evidence="2 3">
    <name type="scientific">Vitis vinifera</name>
    <name type="common">Grape</name>
    <dbReference type="NCBI Taxonomy" id="29760"/>
    <lineage>
        <taxon>Eukaryota</taxon>
        <taxon>Viridiplantae</taxon>
        <taxon>Streptophyta</taxon>
        <taxon>Embryophyta</taxon>
        <taxon>Tracheophyta</taxon>
        <taxon>Spermatophyta</taxon>
        <taxon>Magnoliopsida</taxon>
        <taxon>eudicotyledons</taxon>
        <taxon>Gunneridae</taxon>
        <taxon>Pentapetalae</taxon>
        <taxon>rosids</taxon>
        <taxon>Vitales</taxon>
        <taxon>Vitaceae</taxon>
        <taxon>Viteae</taxon>
        <taxon>Vitis</taxon>
    </lineage>
</organism>
<dbReference type="GO" id="GO:0004553">
    <property type="term" value="F:hydrolase activity, hydrolyzing O-glycosyl compounds"/>
    <property type="evidence" value="ECO:0007669"/>
    <property type="project" value="InterPro"/>
</dbReference>
<proteinExistence type="predicted"/>
<reference evidence="2 3" key="1">
    <citation type="journal article" date="2018" name="PLoS Genet.">
        <title>Population sequencing reveals clonal diversity and ancestral inbreeding in the grapevine cultivar Chardonnay.</title>
        <authorList>
            <person name="Roach M.J."/>
            <person name="Johnson D.L."/>
            <person name="Bohlmann J."/>
            <person name="van Vuuren H.J."/>
            <person name="Jones S.J."/>
            <person name="Pretorius I.S."/>
            <person name="Schmidt S.A."/>
            <person name="Borneman A.R."/>
        </authorList>
    </citation>
    <scope>NUCLEOTIDE SEQUENCE [LARGE SCALE GENOMIC DNA]</scope>
    <source>
        <strain evidence="3">cv. Chardonnay</strain>
        <tissue evidence="2">Leaf</tissue>
    </source>
</reference>
<dbReference type="Pfam" id="PF06955">
    <property type="entry name" value="XET_C"/>
    <property type="match status" value="1"/>
</dbReference>
<comment type="caution">
    <text evidence="2">The sequence shown here is derived from an EMBL/GenBank/DDBJ whole genome shotgun (WGS) entry which is preliminary data.</text>
</comment>
<dbReference type="GO" id="GO:0016762">
    <property type="term" value="F:xyloglucan:xyloglucosyl transferase activity"/>
    <property type="evidence" value="ECO:0007669"/>
    <property type="project" value="InterPro"/>
</dbReference>
<evidence type="ECO:0000313" key="3">
    <source>
        <dbReference type="Proteomes" id="UP000288805"/>
    </source>
</evidence>
<dbReference type="GO" id="GO:0044042">
    <property type="term" value="P:glucan metabolic process"/>
    <property type="evidence" value="ECO:0007669"/>
    <property type="project" value="InterPro"/>
</dbReference>
<evidence type="ECO:0000313" key="2">
    <source>
        <dbReference type="EMBL" id="RVW25317.1"/>
    </source>
</evidence>
<evidence type="ECO:0000259" key="1">
    <source>
        <dbReference type="Pfam" id="PF06955"/>
    </source>
</evidence>
<dbReference type="AlphaFoldDB" id="A0A438CQ41"/>
<dbReference type="InterPro" id="IPR013320">
    <property type="entry name" value="ConA-like_dom_sf"/>
</dbReference>
<dbReference type="Proteomes" id="UP000288805">
    <property type="component" value="Unassembled WGS sequence"/>
</dbReference>
<dbReference type="EMBL" id="QGNW01002103">
    <property type="protein sequence ID" value="RVW25317.1"/>
    <property type="molecule type" value="Genomic_DNA"/>
</dbReference>
<dbReference type="Gene3D" id="2.60.120.200">
    <property type="match status" value="1"/>
</dbReference>
<dbReference type="SUPFAM" id="SSF49899">
    <property type="entry name" value="Concanavalin A-like lectins/glucanases"/>
    <property type="match status" value="1"/>
</dbReference>
<protein>
    <submittedName>
        <fullName evidence="2">Putative xyloglucan endotransglucosylase/hydrolase protein 25</fullName>
    </submittedName>
</protein>
<gene>
    <name evidence="2" type="primary">XTH25</name>
    <name evidence="2" type="ORF">CK203_112655</name>
</gene>
<dbReference type="GO" id="GO:0048046">
    <property type="term" value="C:apoplast"/>
    <property type="evidence" value="ECO:0007669"/>
    <property type="project" value="InterPro"/>
</dbReference>
<dbReference type="InterPro" id="IPR010713">
    <property type="entry name" value="XET_C"/>
</dbReference>
<accession>A0A438CQ41</accession>